<proteinExistence type="predicted"/>
<gene>
    <name evidence="1" type="ORF">UFOVP1_14</name>
</gene>
<reference evidence="1" key="1">
    <citation type="submission" date="2020-04" db="EMBL/GenBank/DDBJ databases">
        <authorList>
            <person name="Chiriac C."/>
            <person name="Salcher M."/>
            <person name="Ghai R."/>
            <person name="Kavagutti S V."/>
        </authorList>
    </citation>
    <scope>NUCLEOTIDE SEQUENCE</scope>
</reference>
<organism evidence="1">
    <name type="scientific">uncultured Caudovirales phage</name>
    <dbReference type="NCBI Taxonomy" id="2100421"/>
    <lineage>
        <taxon>Viruses</taxon>
        <taxon>Duplodnaviria</taxon>
        <taxon>Heunggongvirae</taxon>
        <taxon>Uroviricota</taxon>
        <taxon>Caudoviricetes</taxon>
        <taxon>Peduoviridae</taxon>
        <taxon>Maltschvirus</taxon>
        <taxon>Maltschvirus maltsch</taxon>
    </lineage>
</organism>
<sequence>MTNIEIICIHRNNVYCRCDLMKYGSNQWSIIKDIKRKFIMENYHEKIIKGNTQKIN</sequence>
<accession>A0A6J5KKY2</accession>
<evidence type="ECO:0000313" key="1">
    <source>
        <dbReference type="EMBL" id="CAB4120879.1"/>
    </source>
</evidence>
<dbReference type="EMBL" id="LR796139">
    <property type="protein sequence ID" value="CAB4120879.1"/>
    <property type="molecule type" value="Genomic_DNA"/>
</dbReference>
<protein>
    <submittedName>
        <fullName evidence="1">Uncharacterized protein</fullName>
    </submittedName>
</protein>
<name>A0A6J5KKY2_9CAUD</name>